<dbReference type="PANTHER" id="PTHR16184">
    <property type="entry name" value="ELONGATOR COMPLEX PROTEIN 6"/>
    <property type="match status" value="1"/>
</dbReference>
<evidence type="ECO:0000256" key="2">
    <source>
        <dbReference type="ARBA" id="ARBA00008837"/>
    </source>
</evidence>
<dbReference type="GO" id="GO:0002098">
    <property type="term" value="P:tRNA wobble uridine modification"/>
    <property type="evidence" value="ECO:0007669"/>
    <property type="project" value="InterPro"/>
</dbReference>
<protein>
    <recommendedName>
        <fullName evidence="5">Elongator complex protein 6</fullName>
    </recommendedName>
</protein>
<dbReference type="InterPro" id="IPR027417">
    <property type="entry name" value="P-loop_NTPase"/>
</dbReference>
<accession>A0A2P7YY36</accession>
<dbReference type="Proteomes" id="UP000241107">
    <property type="component" value="Unassembled WGS sequence"/>
</dbReference>
<proteinExistence type="inferred from homology"/>
<reference evidence="3 4" key="1">
    <citation type="submission" date="2018-03" db="EMBL/GenBank/DDBJ databases">
        <title>Candida pseudohaemulonii genome assembly and annotation.</title>
        <authorList>
            <person name="Munoz J.F."/>
            <person name="Gade L.G."/>
            <person name="Chow N.A."/>
            <person name="Litvintseva A.P."/>
            <person name="Loparev V.N."/>
            <person name="Cuomo C.A."/>
        </authorList>
    </citation>
    <scope>NUCLEOTIDE SEQUENCE [LARGE SCALE GENOMIC DNA]</scope>
    <source>
        <strain evidence="3 4">B12108</strain>
    </source>
</reference>
<dbReference type="CDD" id="cd19495">
    <property type="entry name" value="Elp6"/>
    <property type="match status" value="1"/>
</dbReference>
<comment type="pathway">
    <text evidence="1">tRNA modification; 5-methoxycarbonylmethyl-2-thiouridine-tRNA biosynthesis.</text>
</comment>
<organism evidence="3 4">
    <name type="scientific">Candidozyma pseudohaemuli</name>
    <dbReference type="NCBI Taxonomy" id="418784"/>
    <lineage>
        <taxon>Eukaryota</taxon>
        <taxon>Fungi</taxon>
        <taxon>Dikarya</taxon>
        <taxon>Ascomycota</taxon>
        <taxon>Saccharomycotina</taxon>
        <taxon>Pichiomycetes</taxon>
        <taxon>Metschnikowiaceae</taxon>
        <taxon>Candidozyma</taxon>
    </lineage>
</organism>
<dbReference type="GeneID" id="36563940"/>
<evidence type="ECO:0000313" key="4">
    <source>
        <dbReference type="Proteomes" id="UP000241107"/>
    </source>
</evidence>
<sequence length="271" mass="30151">MSSVPEQDLSLFADHSILPDSFLKLKPSQLGIIGHVQGTSPAWLVSSLMENAILGTAITTNRDINKKIPNRSHVVYISFTNTKSFVVKNSRKNGMNLDNEKNFTFIDGLTDLFSKHIPDARNSKSSIDKYLDDLRAKVEEVQHELRIIILENPEILLAATNYDSNSLIYFILSLQVISNSIFVVINAEPSLINFDATMSADVVTKVTDFFVKLFHKSSININLLPLATGRAEDITGCLTISRGAIPSPTAVAENEFVYNINKDSNVKLFFR</sequence>
<name>A0A2P7YY36_9ASCO</name>
<gene>
    <name evidence="3" type="ORF">C7M61_000547</name>
</gene>
<dbReference type="PANTHER" id="PTHR16184:SF6">
    <property type="entry name" value="ELONGATOR COMPLEX PROTEIN 6"/>
    <property type="match status" value="1"/>
</dbReference>
<dbReference type="OrthoDB" id="9995306at2759"/>
<evidence type="ECO:0000313" key="3">
    <source>
        <dbReference type="EMBL" id="PSK40883.1"/>
    </source>
</evidence>
<dbReference type="VEuPathDB" id="FungiDB:C7M61_000547"/>
<comment type="caution">
    <text evidence="3">The sequence shown here is derived from an EMBL/GenBank/DDBJ whole genome shotgun (WGS) entry which is preliminary data.</text>
</comment>
<dbReference type="GO" id="GO:0033588">
    <property type="term" value="C:elongator holoenzyme complex"/>
    <property type="evidence" value="ECO:0007669"/>
    <property type="project" value="InterPro"/>
</dbReference>
<evidence type="ECO:0000256" key="1">
    <source>
        <dbReference type="ARBA" id="ARBA00005043"/>
    </source>
</evidence>
<dbReference type="InterPro" id="IPR018627">
    <property type="entry name" value="ELP6"/>
</dbReference>
<dbReference type="Gene3D" id="3.40.50.300">
    <property type="entry name" value="P-loop containing nucleotide triphosphate hydrolases"/>
    <property type="match status" value="1"/>
</dbReference>
<keyword evidence="4" id="KW-1185">Reference proteome</keyword>
<comment type="similarity">
    <text evidence="2">Belongs to the ELP6 family.</text>
</comment>
<dbReference type="EMBL" id="PYFQ01000001">
    <property type="protein sequence ID" value="PSK40883.1"/>
    <property type="molecule type" value="Genomic_DNA"/>
</dbReference>
<dbReference type="AlphaFoldDB" id="A0A2P7YY36"/>
<dbReference type="RefSeq" id="XP_024715582.1">
    <property type="nucleotide sequence ID" value="XM_024855983.1"/>
</dbReference>
<evidence type="ECO:0008006" key="5">
    <source>
        <dbReference type="Google" id="ProtNLM"/>
    </source>
</evidence>
<dbReference type="UniPathway" id="UPA00988"/>